<dbReference type="Gene3D" id="3.40.190.170">
    <property type="entry name" value="Bacterial extracellular solute-binding protein, family 7"/>
    <property type="match status" value="1"/>
</dbReference>
<dbReference type="SUPFAM" id="SSF53850">
    <property type="entry name" value="Periplasmic binding protein-like II"/>
    <property type="match status" value="1"/>
</dbReference>
<dbReference type="PANTHER" id="PTHR33376">
    <property type="match status" value="1"/>
</dbReference>
<dbReference type="Proteomes" id="UP000002596">
    <property type="component" value="Chromosome"/>
</dbReference>
<organism evidence="2 3">
    <name type="scientific">Paracidovorax citrulli (strain AAC00-1)</name>
    <name type="common">Acidovorax citrulli</name>
    <dbReference type="NCBI Taxonomy" id="397945"/>
    <lineage>
        <taxon>Bacteria</taxon>
        <taxon>Pseudomonadati</taxon>
        <taxon>Pseudomonadota</taxon>
        <taxon>Betaproteobacteria</taxon>
        <taxon>Burkholderiales</taxon>
        <taxon>Comamonadaceae</taxon>
        <taxon>Paracidovorax</taxon>
    </lineage>
</organism>
<dbReference type="AlphaFoldDB" id="A1TM12"/>
<proteinExistence type="predicted"/>
<sequence length="350" mass="39099">MATRRLPPQPVWATNQFSRGRGKHMGKHFWAAFATVLAFWATPATSQTTAPLRAWNIHPDGYPVTEAMKSFAAEVQAGTQGRHQIQIFSDAVLGDQSKAVQMLKAGEIDVAEFNLGPLAEAVPPLQAFNLPFLFSSATHMFRYLDGPMGERLAEKLKASGYVVLGWYNGGARSFYCADKPITRREDLAGLRIRVQQVDSHIEMVKLLGATPVVVPYKEVPESFRAGRIDCAEGNIVSYESTGQYKLAKYMLLDQHIIAPEALVVSTQLWNRLNEEDRKVFLKAGKDSALLMRGLWEKRELAARTALAKEGVQFVHVADFSPYVRRMAPLYKKYTDNPDVRGDLLTIISNQ</sequence>
<reference evidence="2 3" key="1">
    <citation type="submission" date="2006-12" db="EMBL/GenBank/DDBJ databases">
        <title>Complete sequence of Acidovorax avenae subsp. citrulli AAC00-1.</title>
        <authorList>
            <consortium name="US DOE Joint Genome Institute"/>
            <person name="Copeland A."/>
            <person name="Lucas S."/>
            <person name="Lapidus A."/>
            <person name="Barry K."/>
            <person name="Detter J.C."/>
            <person name="Glavina del Rio T."/>
            <person name="Dalin E."/>
            <person name="Tice H."/>
            <person name="Pitluck S."/>
            <person name="Kiss H."/>
            <person name="Brettin T."/>
            <person name="Bruce D."/>
            <person name="Han C."/>
            <person name="Tapia R."/>
            <person name="Gilna P."/>
            <person name="Schmutz J."/>
            <person name="Larimer F."/>
            <person name="Land M."/>
            <person name="Hauser L."/>
            <person name="Kyrpides N."/>
            <person name="Kim E."/>
            <person name="Stahl D."/>
            <person name="Richardson P."/>
        </authorList>
    </citation>
    <scope>NUCLEOTIDE SEQUENCE [LARGE SCALE GENOMIC DNA]</scope>
    <source>
        <strain evidence="2 3">AAC00-1</strain>
    </source>
</reference>
<dbReference type="PIRSF" id="PIRSF006470">
    <property type="entry name" value="DctB"/>
    <property type="match status" value="1"/>
</dbReference>
<name>A1TM12_PARC0</name>
<dbReference type="CDD" id="cd13671">
    <property type="entry name" value="PBP2_TRAP_SBP_like_3"/>
    <property type="match status" value="1"/>
</dbReference>
<evidence type="ECO:0000313" key="2">
    <source>
        <dbReference type="EMBL" id="ABM32000.1"/>
    </source>
</evidence>
<dbReference type="NCBIfam" id="NF037995">
    <property type="entry name" value="TRAP_S1"/>
    <property type="match status" value="1"/>
</dbReference>
<dbReference type="eggNOG" id="COG1638">
    <property type="taxonomic scope" value="Bacteria"/>
</dbReference>
<protein>
    <submittedName>
        <fullName evidence="2">TRAP dicarboxylate transporter-DctP subunit</fullName>
    </submittedName>
</protein>
<dbReference type="EMBL" id="CP000512">
    <property type="protein sequence ID" value="ABM32000.1"/>
    <property type="molecule type" value="Genomic_DNA"/>
</dbReference>
<gene>
    <name evidence="2" type="ordered locus">Aave_1409</name>
</gene>
<dbReference type="Pfam" id="PF03480">
    <property type="entry name" value="DctP"/>
    <property type="match status" value="1"/>
</dbReference>
<evidence type="ECO:0000313" key="3">
    <source>
        <dbReference type="Proteomes" id="UP000002596"/>
    </source>
</evidence>
<dbReference type="STRING" id="397945.Aave_1409"/>
<dbReference type="PANTHER" id="PTHR33376:SF2">
    <property type="entry name" value="DICARBOXYLATE-BINDING PERIPLASMIC PROTEIN"/>
    <property type="match status" value="1"/>
</dbReference>
<dbReference type="GO" id="GO:0055085">
    <property type="term" value="P:transmembrane transport"/>
    <property type="evidence" value="ECO:0007669"/>
    <property type="project" value="InterPro"/>
</dbReference>
<accession>A1TM12</accession>
<evidence type="ECO:0000256" key="1">
    <source>
        <dbReference type="ARBA" id="ARBA00022729"/>
    </source>
</evidence>
<dbReference type="KEGG" id="aav:Aave_1409"/>
<keyword evidence="1" id="KW-0732">Signal</keyword>
<dbReference type="InterPro" id="IPR018389">
    <property type="entry name" value="DctP_fam"/>
</dbReference>
<dbReference type="InterPro" id="IPR004682">
    <property type="entry name" value="TRAP_DctP"/>
</dbReference>
<dbReference type="GO" id="GO:0030288">
    <property type="term" value="C:outer membrane-bounded periplasmic space"/>
    <property type="evidence" value="ECO:0007669"/>
    <property type="project" value="InterPro"/>
</dbReference>
<dbReference type="InterPro" id="IPR038404">
    <property type="entry name" value="TRAP_DctP_sf"/>
</dbReference>
<dbReference type="GO" id="GO:0030246">
    <property type="term" value="F:carbohydrate binding"/>
    <property type="evidence" value="ECO:0007669"/>
    <property type="project" value="TreeGrafter"/>
</dbReference>
<dbReference type="HOGENOM" id="CLU_036176_4_0_4"/>